<feature type="binding site" evidence="10">
    <location>
        <position position="143"/>
    </location>
    <ligand>
        <name>NAD(+)</name>
        <dbReference type="ChEBI" id="CHEBI:57540"/>
    </ligand>
</feature>
<dbReference type="NCBIfam" id="TIGR03026">
    <property type="entry name" value="NDP-sugDHase"/>
    <property type="match status" value="1"/>
</dbReference>
<dbReference type="InterPro" id="IPR014027">
    <property type="entry name" value="UDP-Glc/GDP-Man_DH_C"/>
</dbReference>
<evidence type="ECO:0000313" key="12">
    <source>
        <dbReference type="EMBL" id="BCU69067.1"/>
    </source>
</evidence>
<reference evidence="12 13" key="1">
    <citation type="submission" date="2021-04" db="EMBL/GenBank/DDBJ databases">
        <title>Complete genome sequence of Stygiolobus sp. KN-1.</title>
        <authorList>
            <person name="Nakamura K."/>
            <person name="Sakai H."/>
            <person name="Kurosawa N."/>
        </authorList>
    </citation>
    <scope>NUCLEOTIDE SEQUENCE [LARGE SCALE GENOMIC DNA]</scope>
    <source>
        <strain evidence="12 13">KN-1</strain>
    </source>
</reference>
<dbReference type="Gene3D" id="1.20.5.100">
    <property type="entry name" value="Cytochrome c1, transmembrane anchor, C-terminal"/>
    <property type="match status" value="1"/>
</dbReference>
<feature type="binding site" evidence="10">
    <location>
        <position position="117"/>
    </location>
    <ligand>
        <name>NAD(+)</name>
        <dbReference type="ChEBI" id="CHEBI:57540"/>
    </ligand>
</feature>
<gene>
    <name evidence="12" type="ORF">KN1_03640</name>
</gene>
<dbReference type="GO" id="GO:0006065">
    <property type="term" value="P:UDP-glucuronate biosynthetic process"/>
    <property type="evidence" value="ECO:0007669"/>
    <property type="project" value="UniProtKB-UniPathway"/>
</dbReference>
<dbReference type="Proteomes" id="UP000825123">
    <property type="component" value="Chromosome"/>
</dbReference>
<dbReference type="SUPFAM" id="SSF48179">
    <property type="entry name" value="6-phosphogluconate dehydrogenase C-terminal domain-like"/>
    <property type="match status" value="1"/>
</dbReference>
<dbReference type="KEGG" id="csty:KN1_03640"/>
<comment type="pathway">
    <text evidence="1">Nucleotide-sugar biosynthesis; UDP-alpha-D-glucuronate biosynthesis; UDP-alpha-D-glucuronate from UDP-alpha-D-glucose: step 1/1.</text>
</comment>
<dbReference type="Pfam" id="PF03720">
    <property type="entry name" value="UDPG_MGDP_dh_C"/>
    <property type="match status" value="1"/>
</dbReference>
<feature type="binding site" evidence="9">
    <location>
        <position position="309"/>
    </location>
    <ligand>
        <name>substrate</name>
    </ligand>
</feature>
<feature type="binding site" evidence="10">
    <location>
        <position position="316"/>
    </location>
    <ligand>
        <name>NAD(+)</name>
        <dbReference type="ChEBI" id="CHEBI:57540"/>
    </ligand>
</feature>
<dbReference type="GO" id="GO:0003979">
    <property type="term" value="F:UDP-glucose 6-dehydrogenase activity"/>
    <property type="evidence" value="ECO:0007669"/>
    <property type="project" value="UniProtKB-EC"/>
</dbReference>
<dbReference type="InterPro" id="IPR036291">
    <property type="entry name" value="NAD(P)-bd_dom_sf"/>
</dbReference>
<dbReference type="PANTHER" id="PTHR43750:SF3">
    <property type="entry name" value="UDP-GLUCOSE 6-DEHYDROGENASE TUAD"/>
    <property type="match status" value="1"/>
</dbReference>
<evidence type="ECO:0000256" key="10">
    <source>
        <dbReference type="PIRSR" id="PIRSR500134-3"/>
    </source>
</evidence>
<evidence type="ECO:0000313" key="13">
    <source>
        <dbReference type="Proteomes" id="UP000825123"/>
    </source>
</evidence>
<dbReference type="PANTHER" id="PTHR43750">
    <property type="entry name" value="UDP-GLUCOSE 6-DEHYDROGENASE TUAD"/>
    <property type="match status" value="1"/>
</dbReference>
<dbReference type="EC" id="1.1.1.22" evidence="3 7"/>
<feature type="binding site" evidence="10">
    <location>
        <position position="252"/>
    </location>
    <ligand>
        <name>NAD(+)</name>
        <dbReference type="ChEBI" id="CHEBI:57540"/>
    </ligand>
</feature>
<name>A0A8D5U4U4_9CREN</name>
<comment type="similarity">
    <text evidence="2 7">Belongs to the UDP-glucose/GDP-mannose dehydrogenase family.</text>
</comment>
<feature type="domain" description="UDP-glucose/GDP-mannose dehydrogenase C-terminal" evidence="11">
    <location>
        <begin position="302"/>
        <end position="392"/>
    </location>
</feature>
<dbReference type="Pfam" id="PF03721">
    <property type="entry name" value="UDPG_MGDP_dh_N"/>
    <property type="match status" value="1"/>
</dbReference>
<accession>A0A8D5U4U4</accession>
<feature type="binding site" evidence="10">
    <location>
        <position position="83"/>
    </location>
    <ligand>
        <name>NAD(+)</name>
        <dbReference type="ChEBI" id="CHEBI:57540"/>
    </ligand>
</feature>
<protein>
    <recommendedName>
        <fullName evidence="3 7">UDP-glucose 6-dehydrogenase</fullName>
        <ecNumber evidence="3 7">1.1.1.22</ecNumber>
    </recommendedName>
</protein>
<evidence type="ECO:0000259" key="11">
    <source>
        <dbReference type="SMART" id="SM00984"/>
    </source>
</evidence>
<evidence type="ECO:0000256" key="2">
    <source>
        <dbReference type="ARBA" id="ARBA00006601"/>
    </source>
</evidence>
<feature type="binding site" evidence="9">
    <location>
        <begin position="238"/>
        <end position="242"/>
    </location>
    <ligand>
        <name>substrate</name>
    </ligand>
</feature>
<evidence type="ECO:0000256" key="4">
    <source>
        <dbReference type="ARBA" id="ARBA00023002"/>
    </source>
</evidence>
<evidence type="ECO:0000256" key="3">
    <source>
        <dbReference type="ARBA" id="ARBA00012954"/>
    </source>
</evidence>
<evidence type="ECO:0000256" key="6">
    <source>
        <dbReference type="ARBA" id="ARBA00047473"/>
    </source>
</evidence>
<dbReference type="InterPro" id="IPR036220">
    <property type="entry name" value="UDP-Glc/GDP-Man_DH_C_sf"/>
</dbReference>
<dbReference type="SUPFAM" id="SSF52413">
    <property type="entry name" value="UDP-glucose/GDP-mannose dehydrogenase C-terminal domain"/>
    <property type="match status" value="1"/>
</dbReference>
<sequence>MKIGIVGLGVVGLVTGAVLADQGHEIVGVDIDQNKVKGLQCNRSPIYEPGLDELLQKNKERFTFTTDYSMLKEADVVFITVATPTVEGKNYIGYVLDAAKAMKPYLKRDTIVVVKSTVVPGTSRKVKQIVEREVVSNPEFLREGNAVVDTAKPDRIVIGSDNKASGDMIENLWSFTKSTVLRTSIEEAEMIKYAANSFLATKISFINEIANLCEVIPNCDVNTIAKAIGLDKRIAPYFLNAGLGYGGSCFPKDTLAFVSFARELGEELKIIEATIKVNEERPKRAVKIMKELLGGLNSKTVCILGIAFKPNTDDTRESVGLKIAKLLSDEGANVLAYDPKAKTSLVKMVGSKEECVKVADGVIIATEWEEFRGIEQMLQDKAVLDGRRVLDPNKMSRKKFRAIGLYRGD</sequence>
<organism evidence="12 13">
    <name type="scientific">Stygiolobus caldivivus</name>
    <dbReference type="NCBI Taxonomy" id="2824673"/>
    <lineage>
        <taxon>Archaea</taxon>
        <taxon>Thermoproteota</taxon>
        <taxon>Thermoprotei</taxon>
        <taxon>Sulfolobales</taxon>
        <taxon>Sulfolobaceae</taxon>
        <taxon>Stygiolobus</taxon>
    </lineage>
</organism>
<comment type="catalytic activity">
    <reaction evidence="6 7">
        <text>UDP-alpha-D-glucose + 2 NAD(+) + H2O = UDP-alpha-D-glucuronate + 2 NADH + 3 H(+)</text>
        <dbReference type="Rhea" id="RHEA:23596"/>
        <dbReference type="ChEBI" id="CHEBI:15377"/>
        <dbReference type="ChEBI" id="CHEBI:15378"/>
        <dbReference type="ChEBI" id="CHEBI:57540"/>
        <dbReference type="ChEBI" id="CHEBI:57945"/>
        <dbReference type="ChEBI" id="CHEBI:58052"/>
        <dbReference type="ChEBI" id="CHEBI:58885"/>
        <dbReference type="EC" id="1.1.1.22"/>
    </reaction>
</comment>
<evidence type="ECO:0000256" key="1">
    <source>
        <dbReference type="ARBA" id="ARBA00004701"/>
    </source>
</evidence>
<feature type="binding site" evidence="9">
    <location>
        <position position="192"/>
    </location>
    <ligand>
        <name>substrate</name>
    </ligand>
</feature>
<keyword evidence="4 7" id="KW-0560">Oxidoreductase</keyword>
<feature type="active site" description="Nucleophile" evidence="8">
    <location>
        <position position="249"/>
    </location>
</feature>
<dbReference type="InterPro" id="IPR008927">
    <property type="entry name" value="6-PGluconate_DH-like_C_sf"/>
</dbReference>
<dbReference type="GO" id="GO:0000271">
    <property type="term" value="P:polysaccharide biosynthetic process"/>
    <property type="evidence" value="ECO:0007669"/>
    <property type="project" value="InterPro"/>
</dbReference>
<evidence type="ECO:0000256" key="9">
    <source>
        <dbReference type="PIRSR" id="PIRSR500134-2"/>
    </source>
</evidence>
<dbReference type="SMART" id="SM00984">
    <property type="entry name" value="UDPG_MGDP_dh_C"/>
    <property type="match status" value="1"/>
</dbReference>
<dbReference type="RefSeq" id="WP_221289130.1">
    <property type="nucleotide sequence ID" value="NZ_AP024597.1"/>
</dbReference>
<dbReference type="GO" id="GO:0051287">
    <property type="term" value="F:NAD binding"/>
    <property type="evidence" value="ECO:0007669"/>
    <property type="project" value="InterPro"/>
</dbReference>
<dbReference type="PIRSF" id="PIRSF500134">
    <property type="entry name" value="UDPglc_DH_bac"/>
    <property type="match status" value="1"/>
</dbReference>
<dbReference type="Pfam" id="PF00984">
    <property type="entry name" value="UDPG_MGDP_dh"/>
    <property type="match status" value="1"/>
</dbReference>
<dbReference type="UniPathway" id="UPA00038">
    <property type="reaction ID" value="UER00491"/>
</dbReference>
<feature type="binding site" evidence="9">
    <location>
        <begin position="140"/>
        <end position="143"/>
    </location>
    <ligand>
        <name>substrate</name>
    </ligand>
</feature>
<proteinExistence type="inferred from homology"/>
<evidence type="ECO:0000256" key="5">
    <source>
        <dbReference type="ARBA" id="ARBA00023027"/>
    </source>
</evidence>
<dbReference type="InterPro" id="IPR028357">
    <property type="entry name" value="UDPglc_DH_bac"/>
</dbReference>
<feature type="binding site" evidence="10">
    <location>
        <position position="30"/>
    </location>
    <ligand>
        <name>NAD(+)</name>
        <dbReference type="ChEBI" id="CHEBI:57540"/>
    </ligand>
</feature>
<keyword evidence="5 7" id="KW-0520">NAD</keyword>
<keyword evidence="13" id="KW-1185">Reference proteome</keyword>
<dbReference type="InterPro" id="IPR014026">
    <property type="entry name" value="UDP-Glc/GDP-Man_DH_dimer"/>
</dbReference>
<dbReference type="Gene3D" id="3.40.50.720">
    <property type="entry name" value="NAD(P)-binding Rossmann-like Domain"/>
    <property type="match status" value="2"/>
</dbReference>
<dbReference type="GeneID" id="66162114"/>
<evidence type="ECO:0000256" key="8">
    <source>
        <dbReference type="PIRSR" id="PIRSR500134-1"/>
    </source>
</evidence>
<dbReference type="SUPFAM" id="SSF51735">
    <property type="entry name" value="NAD(P)-binding Rossmann-fold domains"/>
    <property type="match status" value="1"/>
</dbReference>
<dbReference type="InterPro" id="IPR001732">
    <property type="entry name" value="UDP-Glc/GDP-Man_DH_N"/>
</dbReference>
<dbReference type="InterPro" id="IPR017476">
    <property type="entry name" value="UDP-Glc/GDP-Man"/>
</dbReference>
<dbReference type="AlphaFoldDB" id="A0A8D5U4U4"/>
<feature type="binding site" evidence="9">
    <location>
        <position position="246"/>
    </location>
    <ligand>
        <name>substrate</name>
    </ligand>
</feature>
<evidence type="ECO:0000256" key="7">
    <source>
        <dbReference type="PIRNR" id="PIRNR000124"/>
    </source>
</evidence>
<feature type="binding site" evidence="10">
    <location>
        <position position="35"/>
    </location>
    <ligand>
        <name>NAD(+)</name>
        <dbReference type="ChEBI" id="CHEBI:57540"/>
    </ligand>
</feature>
<dbReference type="PIRSF" id="PIRSF000124">
    <property type="entry name" value="UDPglc_GDPman_dh"/>
    <property type="match status" value="1"/>
</dbReference>
<dbReference type="EMBL" id="AP024597">
    <property type="protein sequence ID" value="BCU69067.1"/>
    <property type="molecule type" value="Genomic_DNA"/>
</dbReference>